<dbReference type="SMART" id="SM00528">
    <property type="entry name" value="HNS"/>
    <property type="match status" value="1"/>
</dbReference>
<comment type="similarity">
    <text evidence="2">Belongs to the histone-like protein H-NS family.</text>
</comment>
<accession>A0A1H3T005</accession>
<gene>
    <name evidence="7" type="ORF">I6G47_06615</name>
    <name evidence="8" type="ORF">SAMN05421547_12429</name>
</gene>
<dbReference type="Proteomes" id="UP000183417">
    <property type="component" value="Unassembled WGS sequence"/>
</dbReference>
<dbReference type="PANTHER" id="PTHR38097:SF2">
    <property type="entry name" value="DNA-BINDING PROTEIN STPA"/>
    <property type="match status" value="1"/>
</dbReference>
<dbReference type="KEGG" id="dla:I6G47_06615"/>
<dbReference type="GO" id="GO:0009295">
    <property type="term" value="C:nucleoid"/>
    <property type="evidence" value="ECO:0007669"/>
    <property type="project" value="UniProtKB-SubCell"/>
</dbReference>
<dbReference type="Pfam" id="PF00816">
    <property type="entry name" value="Histone_HNS"/>
    <property type="match status" value="1"/>
</dbReference>
<comment type="subcellular location">
    <subcellularLocation>
        <location evidence="1">Cytoplasm</location>
        <location evidence="1">Nucleoid</location>
    </subcellularLocation>
</comment>
<sequence length="97" mass="10655">MTTDYKTLLQQKAQLEAQIAEVLKTEKSGAIAQVRTIIDQYGLTEADVFPSSKAKTGAGFRVVGVPKYRDPATGATWTGRGKQPRWIEGKDRTPFAI</sequence>
<keyword evidence="10" id="KW-1185">Reference proteome</keyword>
<evidence type="ECO:0000256" key="3">
    <source>
        <dbReference type="ARBA" id="ARBA00022490"/>
    </source>
</evidence>
<dbReference type="GO" id="GO:0003677">
    <property type="term" value="F:DNA binding"/>
    <property type="evidence" value="ECO:0007669"/>
    <property type="project" value="UniProtKB-KW"/>
</dbReference>
<feature type="domain" description="DNA-binding protein H-NS-like C-terminal" evidence="6">
    <location>
        <begin position="58"/>
        <end position="97"/>
    </location>
</feature>
<dbReference type="InterPro" id="IPR027444">
    <property type="entry name" value="H-NS_C_dom"/>
</dbReference>
<evidence type="ECO:0000313" key="9">
    <source>
        <dbReference type="Proteomes" id="UP000183417"/>
    </source>
</evidence>
<proteinExistence type="inferred from homology"/>
<name>A0A1H3T005_9BURK</name>
<evidence type="ECO:0000259" key="6">
    <source>
        <dbReference type="SMART" id="SM00528"/>
    </source>
</evidence>
<reference evidence="7 10" key="2">
    <citation type="submission" date="2020-12" db="EMBL/GenBank/DDBJ databases">
        <title>FDA dAtabase for Regulatory Grade micrObial Sequences (FDA-ARGOS): Supporting development and validation of Infectious Disease Dx tests.</title>
        <authorList>
            <person name="Sproer C."/>
            <person name="Gronow S."/>
            <person name="Severitt S."/>
            <person name="Schroder I."/>
            <person name="Tallon L."/>
            <person name="Sadzewicz L."/>
            <person name="Zhao X."/>
            <person name="Boylan J."/>
            <person name="Ott S."/>
            <person name="Bowen H."/>
            <person name="Vavikolanu K."/>
            <person name="Mehta A."/>
            <person name="Aluvathingal J."/>
            <person name="Nadendla S."/>
            <person name="Lowell S."/>
            <person name="Myers T."/>
            <person name="Yan Y."/>
            <person name="Sichtig H."/>
        </authorList>
    </citation>
    <scope>NUCLEOTIDE SEQUENCE [LARGE SCALE GENOMIC DNA]</scope>
    <source>
        <strain evidence="7 10">FDAARGOS_890</strain>
    </source>
</reference>
<keyword evidence="4 8" id="KW-0238">DNA-binding</keyword>
<feature type="compositionally biased region" description="Basic and acidic residues" evidence="5">
    <location>
        <begin position="85"/>
        <end position="97"/>
    </location>
</feature>
<dbReference type="PANTHER" id="PTHR38097">
    <property type="match status" value="1"/>
</dbReference>
<evidence type="ECO:0000256" key="2">
    <source>
        <dbReference type="ARBA" id="ARBA00010610"/>
    </source>
</evidence>
<organism evidence="8 9">
    <name type="scientific">Delftia lacustris</name>
    <dbReference type="NCBI Taxonomy" id="558537"/>
    <lineage>
        <taxon>Bacteria</taxon>
        <taxon>Pseudomonadati</taxon>
        <taxon>Pseudomonadota</taxon>
        <taxon>Betaproteobacteria</taxon>
        <taxon>Burkholderiales</taxon>
        <taxon>Comamonadaceae</taxon>
        <taxon>Delftia</taxon>
    </lineage>
</organism>
<feature type="region of interest" description="Disordered" evidence="5">
    <location>
        <begin position="73"/>
        <end position="97"/>
    </location>
</feature>
<dbReference type="AlphaFoldDB" id="A0A1H3T005"/>
<evidence type="ECO:0000256" key="5">
    <source>
        <dbReference type="SAM" id="MobiDB-lite"/>
    </source>
</evidence>
<dbReference type="RefSeq" id="WP_016446839.1">
    <property type="nucleotide sequence ID" value="NZ_AP025556.1"/>
</dbReference>
<dbReference type="GeneID" id="94692744"/>
<keyword evidence="3" id="KW-0963">Cytoplasm</keyword>
<protein>
    <submittedName>
        <fullName evidence="8">DNA-binding protein H-NS</fullName>
    </submittedName>
    <submittedName>
        <fullName evidence="7">H-NS histone family protein</fullName>
    </submittedName>
</protein>
<dbReference type="EMBL" id="CP065748">
    <property type="protein sequence ID" value="QPS82749.1"/>
    <property type="molecule type" value="Genomic_DNA"/>
</dbReference>
<reference evidence="8 9" key="1">
    <citation type="submission" date="2016-10" db="EMBL/GenBank/DDBJ databases">
        <authorList>
            <person name="de Groot N.N."/>
        </authorList>
    </citation>
    <scope>NUCLEOTIDE SEQUENCE [LARGE SCALE GENOMIC DNA]</scope>
    <source>
        <strain evidence="8 9">LMG 24775</strain>
    </source>
</reference>
<dbReference type="EMBL" id="FNPE01000024">
    <property type="protein sequence ID" value="SDZ43287.1"/>
    <property type="molecule type" value="Genomic_DNA"/>
</dbReference>
<evidence type="ECO:0000313" key="7">
    <source>
        <dbReference type="EMBL" id="QPS82749.1"/>
    </source>
</evidence>
<dbReference type="Gene3D" id="4.10.430.30">
    <property type="match status" value="1"/>
</dbReference>
<evidence type="ECO:0000256" key="4">
    <source>
        <dbReference type="ARBA" id="ARBA00023125"/>
    </source>
</evidence>
<dbReference type="SUPFAM" id="SSF81273">
    <property type="entry name" value="H-NS histone-like proteins"/>
    <property type="match status" value="1"/>
</dbReference>
<evidence type="ECO:0000313" key="10">
    <source>
        <dbReference type="Proteomes" id="UP000595064"/>
    </source>
</evidence>
<dbReference type="Proteomes" id="UP000595064">
    <property type="component" value="Chromosome"/>
</dbReference>
<evidence type="ECO:0000256" key="1">
    <source>
        <dbReference type="ARBA" id="ARBA00004453"/>
    </source>
</evidence>
<evidence type="ECO:0000313" key="8">
    <source>
        <dbReference type="EMBL" id="SDZ43287.1"/>
    </source>
</evidence>